<sequence>MKRKLAMALSLIALPALADTPDDILDLLGARAAGAETQMQARGYAEAGSGNIWWNEKTGICVKVQVSQGRYKAIDMLPDRDCGRKAAEQSDAAAPRSPSQAAMDACMNGADDYQEVADGSSIVKHARRSGENWILTMDTSGRTSHCTVTQAGDVIGME</sequence>
<dbReference type="Proteomes" id="UP001556196">
    <property type="component" value="Unassembled WGS sequence"/>
</dbReference>
<organism evidence="2 3">
    <name type="scientific">Mesorhizobium marinum</name>
    <dbReference type="NCBI Taxonomy" id="3228790"/>
    <lineage>
        <taxon>Bacteria</taxon>
        <taxon>Pseudomonadati</taxon>
        <taxon>Pseudomonadota</taxon>
        <taxon>Alphaproteobacteria</taxon>
        <taxon>Hyphomicrobiales</taxon>
        <taxon>Phyllobacteriaceae</taxon>
        <taxon>Mesorhizobium</taxon>
    </lineage>
</organism>
<evidence type="ECO:0000313" key="2">
    <source>
        <dbReference type="EMBL" id="MEW9804826.1"/>
    </source>
</evidence>
<evidence type="ECO:0008006" key="4">
    <source>
        <dbReference type="Google" id="ProtNLM"/>
    </source>
</evidence>
<feature type="signal peptide" evidence="1">
    <location>
        <begin position="1"/>
        <end position="18"/>
    </location>
</feature>
<accession>A0ABV3QUS1</accession>
<evidence type="ECO:0000313" key="3">
    <source>
        <dbReference type="Proteomes" id="UP001556196"/>
    </source>
</evidence>
<evidence type="ECO:0000256" key="1">
    <source>
        <dbReference type="SAM" id="SignalP"/>
    </source>
</evidence>
<gene>
    <name evidence="2" type="ORF">ABUE31_02350</name>
</gene>
<keyword evidence="1" id="KW-0732">Signal</keyword>
<comment type="caution">
    <text evidence="2">The sequence shown here is derived from an EMBL/GenBank/DDBJ whole genome shotgun (WGS) entry which is preliminary data.</text>
</comment>
<reference evidence="2 3" key="1">
    <citation type="submission" date="2024-06" db="EMBL/GenBank/DDBJ databases">
        <authorList>
            <person name="Tuo L."/>
        </authorList>
    </citation>
    <scope>NUCLEOTIDE SEQUENCE [LARGE SCALE GENOMIC DNA]</scope>
    <source>
        <strain evidence="2 3">ZMM04-5</strain>
    </source>
</reference>
<proteinExistence type="predicted"/>
<dbReference type="RefSeq" id="WP_367721888.1">
    <property type="nucleotide sequence ID" value="NZ_JBFOCI010000001.1"/>
</dbReference>
<name>A0ABV3QUS1_9HYPH</name>
<dbReference type="EMBL" id="JBFOCI010000001">
    <property type="protein sequence ID" value="MEW9804826.1"/>
    <property type="molecule type" value="Genomic_DNA"/>
</dbReference>
<feature type="chain" id="PRO_5046554466" description="PepSY domain-containing protein" evidence="1">
    <location>
        <begin position="19"/>
        <end position="158"/>
    </location>
</feature>
<keyword evidence="3" id="KW-1185">Reference proteome</keyword>
<protein>
    <recommendedName>
        <fullName evidence="4">PepSY domain-containing protein</fullName>
    </recommendedName>
</protein>